<keyword evidence="2 5" id="KW-0813">Transport</keyword>
<dbReference type="InterPro" id="IPR037206">
    <property type="entry name" value="VPS28_C_sf"/>
</dbReference>
<evidence type="ECO:0000313" key="9">
    <source>
        <dbReference type="EMBL" id="KAH9833908.1"/>
    </source>
</evidence>
<dbReference type="SUPFAM" id="SSF53335">
    <property type="entry name" value="S-adenosyl-L-methionine-dependent methyltransferases"/>
    <property type="match status" value="1"/>
</dbReference>
<proteinExistence type="inferred from homology"/>
<dbReference type="AlphaFoldDB" id="A0A9W7SVD3"/>
<dbReference type="FunFam" id="1.20.1440.200:FF:000003">
    <property type="entry name" value="Vacuolar protein sorting-associated protein 28"/>
    <property type="match status" value="1"/>
</dbReference>
<dbReference type="EMBL" id="RIBY02001046">
    <property type="protein sequence ID" value="KAH9833908.1"/>
    <property type="molecule type" value="Genomic_DNA"/>
</dbReference>
<feature type="domain" description="VPS28 C-terminal" evidence="7">
    <location>
        <begin position="148"/>
        <end position="242"/>
    </location>
</feature>
<dbReference type="OrthoDB" id="2671at2759"/>
<keyword evidence="4 5" id="KW-0653">Protein transport</keyword>
<evidence type="ECO:0000259" key="7">
    <source>
        <dbReference type="PROSITE" id="PS51310"/>
    </source>
</evidence>
<dbReference type="SUPFAM" id="SSF140427">
    <property type="entry name" value="VPS28 C-terminal domain-like"/>
    <property type="match status" value="1"/>
</dbReference>
<dbReference type="InterPro" id="IPR038358">
    <property type="entry name" value="VPS28_N_sf"/>
</dbReference>
<sequence length="626" mass="69322">MYAPRQLAYAPTPYSYTPSSNLTATINLDQEVKLADNAQERNLYESLAEIYSIIITLDALEKAYLRDSIKETEYTETCDRLLRQYKSNLADDTVAAAFGDLERFKMEWDLEVPKATERLRIGLPATVETAPAISHRPTSTAGPTTATVGAQHLIAASENFVTLFDAISMSMLSKDTLHPILVEIIQAVNKVTDKDFENKGKIVQWLITLNQMRAAEELTAEQARELRFDLESAYDGFKGTTWIWGWRTRRRWMLRADASLVLDLPQLYTHPSAKTLLATLQDLSSAPPSWDTTPRTGTPRSVSGASTPLRKRRMIRSEGVPSYLTKIISSSLAWIEDDAEKEQIWEVASVRLSERSGRTAMGAISRTFVIPMNHALAEMTDESRSSEHETVVESNEDLQITLHEPALTADNLGLKTWASSYLLAKRMALLKDTIPALPSDANILELGAGTGLVGLTAAALLHRHVILTDLPAIVPNLENNATANATLIASHGGSVSTAILDWSSPSTFFLPTNTNTPDQTCPPNTFPLILTADPIYSPEHPRLLVDAVAYHLSRSSQARVMVEMPVREAYGEERRVFRERMGEMGLMVCGEGEELGLDDWGGVDAEGVEVRCWWSVWGWSRGTSEG</sequence>
<dbReference type="Pfam" id="PF03997">
    <property type="entry name" value="VPS28"/>
    <property type="match status" value="1"/>
</dbReference>
<evidence type="ECO:0000256" key="2">
    <source>
        <dbReference type="ARBA" id="ARBA00022448"/>
    </source>
</evidence>
<protein>
    <submittedName>
        <fullName evidence="9">VPS28-domain-containing protein</fullName>
    </submittedName>
</protein>
<dbReference type="InterPro" id="IPR029063">
    <property type="entry name" value="SAM-dependent_MTases_sf"/>
</dbReference>
<organism evidence="9 10">
    <name type="scientific">Teratosphaeria destructans</name>
    <dbReference type="NCBI Taxonomy" id="418781"/>
    <lineage>
        <taxon>Eukaryota</taxon>
        <taxon>Fungi</taxon>
        <taxon>Dikarya</taxon>
        <taxon>Ascomycota</taxon>
        <taxon>Pezizomycotina</taxon>
        <taxon>Dothideomycetes</taxon>
        <taxon>Dothideomycetidae</taxon>
        <taxon>Mycosphaerellales</taxon>
        <taxon>Teratosphaeriaceae</taxon>
        <taxon>Teratosphaeria</taxon>
    </lineage>
</organism>
<evidence type="ECO:0000313" key="10">
    <source>
        <dbReference type="Proteomes" id="UP001138500"/>
    </source>
</evidence>
<feature type="region of interest" description="Disordered" evidence="6">
    <location>
        <begin position="285"/>
        <end position="308"/>
    </location>
</feature>
<evidence type="ECO:0000256" key="4">
    <source>
        <dbReference type="ARBA" id="ARBA00022927"/>
    </source>
</evidence>
<dbReference type="Pfam" id="PF10294">
    <property type="entry name" value="Methyltransf_16"/>
    <property type="match status" value="1"/>
</dbReference>
<gene>
    <name evidence="9" type="ORF">Tdes44962_MAKER08741</name>
</gene>
<name>A0A9W7SVD3_9PEZI</name>
<keyword evidence="3" id="KW-0967">Endosome</keyword>
<reference evidence="9 10" key="1">
    <citation type="journal article" date="2018" name="IMA Fungus">
        <title>IMA Genome-F 10: Nine draft genome sequences of Claviceps purpurea s.lat., including C. arundinis, C. humidiphila, and C. cf. spartinae, pseudomolecules for the pitch canker pathogen Fusarium circinatum, draft genome of Davidsoniella eucalypti, Grosmannia galeiformis, Quambalaria eucalypti, and Teratosphaeria destructans.</title>
        <authorList>
            <person name="Wingfield B.D."/>
            <person name="Liu M."/>
            <person name="Nguyen H.D."/>
            <person name="Lane F.A."/>
            <person name="Morgan S.W."/>
            <person name="De Vos L."/>
            <person name="Wilken P.M."/>
            <person name="Duong T.A."/>
            <person name="Aylward J."/>
            <person name="Coetzee M.P."/>
            <person name="Dadej K."/>
            <person name="De Beer Z.W."/>
            <person name="Findlay W."/>
            <person name="Havenga M."/>
            <person name="Kolarik M."/>
            <person name="Menzies J.G."/>
            <person name="Naidoo K."/>
            <person name="Pochopski O."/>
            <person name="Shoukouhi P."/>
            <person name="Santana Q.C."/>
            <person name="Seifert K.A."/>
            <person name="Soal N."/>
            <person name="Steenkamp E.T."/>
            <person name="Tatham C.T."/>
            <person name="van der Nest M.A."/>
            <person name="Wingfield M.J."/>
        </authorList>
    </citation>
    <scope>NUCLEOTIDE SEQUENCE [LARGE SCALE GENOMIC DNA]</scope>
    <source>
        <strain evidence="9">CMW44962</strain>
    </source>
</reference>
<dbReference type="PANTHER" id="PTHR12937">
    <property type="entry name" value="VACUOLAR PROTEIN SORTING 28, ISOFORM 2 VPS28"/>
    <property type="match status" value="1"/>
</dbReference>
<evidence type="ECO:0000256" key="3">
    <source>
        <dbReference type="ARBA" id="ARBA00022753"/>
    </source>
</evidence>
<dbReference type="Gene3D" id="1.20.120.1130">
    <property type="match status" value="1"/>
</dbReference>
<dbReference type="SUPFAM" id="SSF140111">
    <property type="entry name" value="Endosomal sorting complex assembly domain"/>
    <property type="match status" value="1"/>
</dbReference>
<comment type="subcellular location">
    <subcellularLocation>
        <location evidence="1">Endosome</location>
    </subcellularLocation>
</comment>
<comment type="caution">
    <text evidence="9">The sequence shown here is derived from an EMBL/GenBank/DDBJ whole genome shotgun (WGS) entry which is preliminary data.</text>
</comment>
<dbReference type="PROSITE" id="PS51310">
    <property type="entry name" value="VPS28_C"/>
    <property type="match status" value="1"/>
</dbReference>
<comment type="similarity">
    <text evidence="5">Belongs to the VPS28 family.</text>
</comment>
<dbReference type="InterPro" id="IPR017898">
    <property type="entry name" value="VPS28_N"/>
</dbReference>
<dbReference type="Gene3D" id="3.40.50.150">
    <property type="entry name" value="Vaccinia Virus protein VP39"/>
    <property type="match status" value="1"/>
</dbReference>
<dbReference type="InterPro" id="IPR037202">
    <property type="entry name" value="ESCRT_assembly_dom"/>
</dbReference>
<dbReference type="GO" id="GO:0008757">
    <property type="term" value="F:S-adenosylmethionine-dependent methyltransferase activity"/>
    <property type="evidence" value="ECO:0007669"/>
    <property type="project" value="UniProtKB-ARBA"/>
</dbReference>
<dbReference type="PANTHER" id="PTHR12937:SF0">
    <property type="entry name" value="VACUOLAR PROTEIN SORTING-ASSOCIATED PROTEIN 28 HOMOLOG"/>
    <property type="match status" value="1"/>
</dbReference>
<evidence type="ECO:0000256" key="1">
    <source>
        <dbReference type="ARBA" id="ARBA00004177"/>
    </source>
</evidence>
<dbReference type="InterPro" id="IPR017899">
    <property type="entry name" value="VPS28_C"/>
</dbReference>
<accession>A0A9W7SVD3</accession>
<evidence type="ECO:0000259" key="8">
    <source>
        <dbReference type="PROSITE" id="PS51313"/>
    </source>
</evidence>
<dbReference type="InterPro" id="IPR007143">
    <property type="entry name" value="Vps28"/>
</dbReference>
<evidence type="ECO:0000256" key="5">
    <source>
        <dbReference type="PROSITE-ProRule" id="PRU00642"/>
    </source>
</evidence>
<dbReference type="Proteomes" id="UP001138500">
    <property type="component" value="Unassembled WGS sequence"/>
</dbReference>
<dbReference type="GO" id="GO:0000813">
    <property type="term" value="C:ESCRT I complex"/>
    <property type="evidence" value="ECO:0007669"/>
    <property type="project" value="InterPro"/>
</dbReference>
<feature type="domain" description="VPS28 N-terminal" evidence="8">
    <location>
        <begin position="21"/>
        <end position="129"/>
    </location>
</feature>
<dbReference type="GO" id="GO:0044877">
    <property type="term" value="F:protein-containing complex binding"/>
    <property type="evidence" value="ECO:0007669"/>
    <property type="project" value="TreeGrafter"/>
</dbReference>
<keyword evidence="10" id="KW-1185">Reference proteome</keyword>
<dbReference type="GO" id="GO:0043328">
    <property type="term" value="P:protein transport to vacuole involved in ubiquitin-dependent protein catabolic process via the multivesicular body sorting pathway"/>
    <property type="evidence" value="ECO:0007669"/>
    <property type="project" value="TreeGrafter"/>
</dbReference>
<feature type="compositionally biased region" description="Polar residues" evidence="6">
    <location>
        <begin position="285"/>
        <end position="306"/>
    </location>
</feature>
<dbReference type="Gene3D" id="1.20.1440.200">
    <property type="match status" value="1"/>
</dbReference>
<dbReference type="PROSITE" id="PS51313">
    <property type="entry name" value="VPS28_N"/>
    <property type="match status" value="1"/>
</dbReference>
<dbReference type="InterPro" id="IPR019410">
    <property type="entry name" value="Methyltransf_16"/>
</dbReference>
<evidence type="ECO:0000256" key="6">
    <source>
        <dbReference type="SAM" id="MobiDB-lite"/>
    </source>
</evidence>
<reference evidence="9 10" key="2">
    <citation type="journal article" date="2021" name="Curr. Genet.">
        <title>Genetic response to nitrogen starvation in the aggressive Eucalyptus foliar pathogen Teratosphaeria destructans.</title>
        <authorList>
            <person name="Havenga M."/>
            <person name="Wingfield B.D."/>
            <person name="Wingfield M.J."/>
            <person name="Dreyer L.L."/>
            <person name="Roets F."/>
            <person name="Aylward J."/>
        </authorList>
    </citation>
    <scope>NUCLEOTIDE SEQUENCE [LARGE SCALE GENOMIC DNA]</scope>
    <source>
        <strain evidence="9">CMW44962</strain>
    </source>
</reference>